<name>A0A344TLA7_9BACT</name>
<dbReference type="InterPro" id="IPR002068">
    <property type="entry name" value="A-crystallin/Hsp20_dom"/>
</dbReference>
<dbReference type="Gene3D" id="2.60.40.790">
    <property type="match status" value="1"/>
</dbReference>
<dbReference type="AlphaFoldDB" id="A0A344TLA7"/>
<feature type="domain" description="SHSP" evidence="1">
    <location>
        <begin position="32"/>
        <end position="131"/>
    </location>
</feature>
<gene>
    <name evidence="2" type="ORF">DR864_17605</name>
</gene>
<dbReference type="EMBL" id="CP030850">
    <property type="protein sequence ID" value="AXE19428.1"/>
    <property type="molecule type" value="Genomic_DNA"/>
</dbReference>
<organism evidence="2 3">
    <name type="scientific">Runella rosea</name>
    <dbReference type="NCBI Taxonomy" id="2259595"/>
    <lineage>
        <taxon>Bacteria</taxon>
        <taxon>Pseudomonadati</taxon>
        <taxon>Bacteroidota</taxon>
        <taxon>Cytophagia</taxon>
        <taxon>Cytophagales</taxon>
        <taxon>Spirosomataceae</taxon>
        <taxon>Runella</taxon>
    </lineage>
</organism>
<evidence type="ECO:0000313" key="3">
    <source>
        <dbReference type="Proteomes" id="UP000251993"/>
    </source>
</evidence>
<reference evidence="2 3" key="1">
    <citation type="submission" date="2018-07" db="EMBL/GenBank/DDBJ databases">
        <title>Genome sequencing of Runella.</title>
        <authorList>
            <person name="Baek M.-G."/>
            <person name="Yi H."/>
        </authorList>
    </citation>
    <scope>NUCLEOTIDE SEQUENCE [LARGE SCALE GENOMIC DNA]</scope>
    <source>
        <strain evidence="2 3">HYN0085</strain>
    </source>
</reference>
<dbReference type="KEGG" id="run:DR864_17605"/>
<dbReference type="RefSeq" id="WP_114068200.1">
    <property type="nucleotide sequence ID" value="NZ_CP030850.1"/>
</dbReference>
<evidence type="ECO:0000313" key="2">
    <source>
        <dbReference type="EMBL" id="AXE19428.1"/>
    </source>
</evidence>
<evidence type="ECO:0000259" key="1">
    <source>
        <dbReference type="Pfam" id="PF00011"/>
    </source>
</evidence>
<dbReference type="OrthoDB" id="954426at2"/>
<dbReference type="Proteomes" id="UP000251993">
    <property type="component" value="Chromosome"/>
</dbReference>
<dbReference type="SUPFAM" id="SSF49764">
    <property type="entry name" value="HSP20-like chaperones"/>
    <property type="match status" value="1"/>
</dbReference>
<protein>
    <recommendedName>
        <fullName evidence="1">SHSP domain-containing protein</fullName>
    </recommendedName>
</protein>
<keyword evidence="3" id="KW-1185">Reference proteome</keyword>
<accession>A0A344TLA7</accession>
<proteinExistence type="predicted"/>
<dbReference type="Pfam" id="PF00011">
    <property type="entry name" value="HSP20"/>
    <property type="match status" value="1"/>
</dbReference>
<dbReference type="CDD" id="cd00298">
    <property type="entry name" value="ACD_sHsps_p23-like"/>
    <property type="match status" value="1"/>
</dbReference>
<sequence length="134" mass="15246">MKAKIQIPQEILTAIDYANTTNGGMSEPDLAITQDEKGYEVRIKAAGLGPDSFQVDVLNNRLWVYHLLPLFADRPDGMDNLQTARTLGNLFLPNDVNVDKIVAHYEQSTRELNITLPYNHPTRNFRRHIDVDIE</sequence>
<dbReference type="InterPro" id="IPR008978">
    <property type="entry name" value="HSP20-like_chaperone"/>
</dbReference>